<dbReference type="InterPro" id="IPR010844">
    <property type="entry name" value="Occludin_ELL"/>
</dbReference>
<dbReference type="PROSITE" id="PS51980">
    <property type="entry name" value="OCEL"/>
    <property type="match status" value="1"/>
</dbReference>
<evidence type="ECO:0000259" key="8">
    <source>
        <dbReference type="PROSITE" id="PS51980"/>
    </source>
</evidence>
<comment type="similarity">
    <text evidence="2 6">Belongs to the ELL/occludin family.</text>
</comment>
<dbReference type="Pfam" id="PF10390">
    <property type="entry name" value="ELL"/>
    <property type="match status" value="1"/>
</dbReference>
<dbReference type="SUPFAM" id="SSF144292">
    <property type="entry name" value="occludin/ELL-like"/>
    <property type="match status" value="1"/>
</dbReference>
<dbReference type="SUPFAM" id="SSF46785">
    <property type="entry name" value="Winged helix' DNA-binding domain"/>
    <property type="match status" value="1"/>
</dbReference>
<dbReference type="Proteomes" id="UP001059041">
    <property type="component" value="Linkage Group LG19"/>
</dbReference>
<dbReference type="InterPro" id="IPR019464">
    <property type="entry name" value="ELL_N"/>
</dbReference>
<feature type="compositionally biased region" description="Polar residues" evidence="7">
    <location>
        <begin position="174"/>
        <end position="184"/>
    </location>
</feature>
<dbReference type="InterPro" id="IPR042065">
    <property type="entry name" value="E3_ELL-like"/>
</dbReference>
<evidence type="ECO:0000313" key="9">
    <source>
        <dbReference type="EMBL" id="KAI7795841.1"/>
    </source>
</evidence>
<feature type="compositionally biased region" description="Low complexity" evidence="7">
    <location>
        <begin position="399"/>
        <end position="445"/>
    </location>
</feature>
<dbReference type="GO" id="GO:0000987">
    <property type="term" value="F:cis-regulatory region sequence-specific DNA binding"/>
    <property type="evidence" value="ECO:0007669"/>
    <property type="project" value="TreeGrafter"/>
</dbReference>
<dbReference type="InterPro" id="IPR031176">
    <property type="entry name" value="ELL/occludin"/>
</dbReference>
<gene>
    <name evidence="9" type="ORF">IRJ41_007717</name>
</gene>
<keyword evidence="4" id="KW-0804">Transcription</keyword>
<feature type="compositionally biased region" description="Basic residues" evidence="7">
    <location>
        <begin position="452"/>
        <end position="462"/>
    </location>
</feature>
<dbReference type="GO" id="GO:0032968">
    <property type="term" value="P:positive regulation of transcription elongation by RNA polymerase II"/>
    <property type="evidence" value="ECO:0007669"/>
    <property type="project" value="TreeGrafter"/>
</dbReference>
<feature type="compositionally biased region" description="Polar residues" evidence="7">
    <location>
        <begin position="383"/>
        <end position="394"/>
    </location>
</feature>
<dbReference type="Pfam" id="PF07303">
    <property type="entry name" value="Occludin_ELL"/>
    <property type="match status" value="1"/>
</dbReference>
<feature type="compositionally biased region" description="Basic and acidic residues" evidence="7">
    <location>
        <begin position="511"/>
        <end position="523"/>
    </location>
</feature>
<keyword evidence="3" id="KW-0805">Transcription regulation</keyword>
<feature type="compositionally biased region" description="Polar residues" evidence="7">
    <location>
        <begin position="287"/>
        <end position="298"/>
    </location>
</feature>
<evidence type="ECO:0000256" key="3">
    <source>
        <dbReference type="ARBA" id="ARBA00023015"/>
    </source>
</evidence>
<dbReference type="PANTHER" id="PTHR23288">
    <property type="entry name" value="OCCLUDIN AND RNA POLYMERASE II ELONGATION FACTOR ELL"/>
    <property type="match status" value="1"/>
</dbReference>
<dbReference type="PANTHER" id="PTHR23288:SF8">
    <property type="entry name" value="RNA POLYMERASE II ELONGATION FACTOR ELL2"/>
    <property type="match status" value="1"/>
</dbReference>
<feature type="compositionally biased region" description="Basic and acidic residues" evidence="7">
    <location>
        <begin position="463"/>
        <end position="504"/>
    </location>
</feature>
<dbReference type="Gene3D" id="1.10.10.2670">
    <property type="entry name" value="E3 ubiquitin-protein ligase"/>
    <property type="match status" value="1"/>
</dbReference>
<evidence type="ECO:0000256" key="2">
    <source>
        <dbReference type="ARBA" id="ARBA00009171"/>
    </source>
</evidence>
<organism evidence="9 10">
    <name type="scientific">Triplophysa rosa</name>
    <name type="common">Cave loach</name>
    <dbReference type="NCBI Taxonomy" id="992332"/>
    <lineage>
        <taxon>Eukaryota</taxon>
        <taxon>Metazoa</taxon>
        <taxon>Chordata</taxon>
        <taxon>Craniata</taxon>
        <taxon>Vertebrata</taxon>
        <taxon>Euteleostomi</taxon>
        <taxon>Actinopterygii</taxon>
        <taxon>Neopterygii</taxon>
        <taxon>Teleostei</taxon>
        <taxon>Ostariophysi</taxon>
        <taxon>Cypriniformes</taxon>
        <taxon>Nemacheilidae</taxon>
        <taxon>Triplophysa</taxon>
    </lineage>
</organism>
<reference evidence="9" key="1">
    <citation type="submission" date="2021-02" db="EMBL/GenBank/DDBJ databases">
        <title>Comparative genomics reveals that relaxation of natural selection precedes convergent phenotypic evolution of cavefish.</title>
        <authorList>
            <person name="Peng Z."/>
        </authorList>
    </citation>
    <scope>NUCLEOTIDE SEQUENCE</scope>
    <source>
        <tissue evidence="9">Muscle</tissue>
    </source>
</reference>
<keyword evidence="10" id="KW-1185">Reference proteome</keyword>
<dbReference type="EMBL" id="JAFHDT010000019">
    <property type="protein sequence ID" value="KAI7795841.1"/>
    <property type="molecule type" value="Genomic_DNA"/>
</dbReference>
<keyword evidence="5" id="KW-0539">Nucleus</keyword>
<protein>
    <submittedName>
        <fullName evidence="9">Ell2 protein</fullName>
    </submittedName>
</protein>
<evidence type="ECO:0000313" key="10">
    <source>
        <dbReference type="Proteomes" id="UP001059041"/>
    </source>
</evidence>
<dbReference type="GO" id="GO:0006368">
    <property type="term" value="P:transcription elongation by RNA polymerase II"/>
    <property type="evidence" value="ECO:0007669"/>
    <property type="project" value="InterPro"/>
</dbReference>
<sequence>MAALCEDETYGLDCGRKSDRVSVLHVKLTESTFKALENNQNCKNAPSLQATIRFQGLQGRIKIPKSDGFQNFNFYLSNFGKDNPQGSFECIHQYASSSGVAHLSSLGTIQEKITVCATNDSYQVNKERVAQADEDARKNSTKFIKPGGPIRDKKVQARKPAPSAPDPVPERKQTTPLNPANTIRKCLTNNPVSQRPYRDRVIHLLALRSYKKLEVLGRLQRDGVSQKDRNSLGTTLHQVANLNPKDNSYSLKDFIFREVQRDWPGYSEDDRIQVDRILARKLGLNLESVSSSSPNKEPTSPVKRQPETDFIDPLMSKKPRISHLSNRGPPASSGRHPSQSEDKKPTPPVTAACPGPSFHPALGSSSNSPSTPEGRGSQDLPLDQSSICGNSSESYAPRSHTPSPTSQPGSTTSPSFSTCTVSTTTVTSTTTSSRNLSSAASPTSSHDGNGTKKPKKSKKHKDKEKNQEGGGRERDKERKRDRENHCDKEAQPRKKRRNEAEQKHIPANISREPDAAGKDKSVHSTELPVPAKPDYIAKYTAVISMDQRQRYKDDFNAEYDEYRILHARVESIARRFTQLDTKCRRLAPGTKEYQEVHVQVLQEYKNIKQHSPNYYEEKQRCEYLHNKLAHIKRLIADFDKRKAQSWL</sequence>
<feature type="region of interest" description="Disordered" evidence="7">
    <location>
        <begin position="287"/>
        <end position="527"/>
    </location>
</feature>
<dbReference type="AlphaFoldDB" id="A0A9W7WDC2"/>
<feature type="domain" description="OCEL" evidence="8">
    <location>
        <begin position="533"/>
        <end position="643"/>
    </location>
</feature>
<dbReference type="GO" id="GO:0008023">
    <property type="term" value="C:transcription elongation factor complex"/>
    <property type="evidence" value="ECO:0007669"/>
    <property type="project" value="InterPro"/>
</dbReference>
<dbReference type="GO" id="GO:0042795">
    <property type="term" value="P:snRNA transcription by RNA polymerase II"/>
    <property type="evidence" value="ECO:0007669"/>
    <property type="project" value="TreeGrafter"/>
</dbReference>
<name>A0A9W7WDC2_TRIRA</name>
<accession>A0A9W7WDC2</accession>
<proteinExistence type="inferred from homology"/>
<dbReference type="InterPro" id="IPR036390">
    <property type="entry name" value="WH_DNA-bd_sf"/>
</dbReference>
<evidence type="ECO:0000256" key="1">
    <source>
        <dbReference type="ARBA" id="ARBA00004123"/>
    </source>
</evidence>
<evidence type="ECO:0000256" key="4">
    <source>
        <dbReference type="ARBA" id="ARBA00023163"/>
    </source>
</evidence>
<comment type="subcellular location">
    <subcellularLocation>
        <location evidence="1">Nucleus</location>
    </subcellularLocation>
</comment>
<comment type="caution">
    <text evidence="9">The sequence shown here is derived from an EMBL/GenBank/DDBJ whole genome shotgun (WGS) entry which is preliminary data.</text>
</comment>
<evidence type="ECO:0000256" key="7">
    <source>
        <dbReference type="SAM" id="MobiDB-lite"/>
    </source>
</evidence>
<evidence type="ECO:0000256" key="5">
    <source>
        <dbReference type="ARBA" id="ARBA00023242"/>
    </source>
</evidence>
<feature type="region of interest" description="Disordered" evidence="7">
    <location>
        <begin position="130"/>
        <end position="184"/>
    </location>
</feature>
<evidence type="ECO:0000256" key="6">
    <source>
        <dbReference type="PROSITE-ProRule" id="PRU01324"/>
    </source>
</evidence>
<dbReference type="Gene3D" id="6.10.140.340">
    <property type="match status" value="1"/>
</dbReference>